<keyword evidence="1" id="KW-0812">Transmembrane</keyword>
<feature type="transmembrane region" description="Helical" evidence="1">
    <location>
        <begin position="151"/>
        <end position="169"/>
    </location>
</feature>
<evidence type="ECO:0000256" key="1">
    <source>
        <dbReference type="SAM" id="Phobius"/>
    </source>
</evidence>
<organism evidence="2 3">
    <name type="scientific">Pseudonocardia sediminis</name>
    <dbReference type="NCBI Taxonomy" id="1397368"/>
    <lineage>
        <taxon>Bacteria</taxon>
        <taxon>Bacillati</taxon>
        <taxon>Actinomycetota</taxon>
        <taxon>Actinomycetes</taxon>
        <taxon>Pseudonocardiales</taxon>
        <taxon>Pseudonocardiaceae</taxon>
        <taxon>Pseudonocardia</taxon>
    </lineage>
</organism>
<protein>
    <recommendedName>
        <fullName evidence="4">ABC-2 family transporter</fullName>
    </recommendedName>
</protein>
<keyword evidence="1" id="KW-0472">Membrane</keyword>
<accession>A0A4Q7V2R8</accession>
<keyword evidence="1" id="KW-1133">Transmembrane helix</keyword>
<keyword evidence="3" id="KW-1185">Reference proteome</keyword>
<feature type="transmembrane region" description="Helical" evidence="1">
    <location>
        <begin position="176"/>
        <end position="199"/>
    </location>
</feature>
<reference evidence="2 3" key="1">
    <citation type="submission" date="2019-02" db="EMBL/GenBank/DDBJ databases">
        <title>Sequencing the genomes of 1000 actinobacteria strains.</title>
        <authorList>
            <person name="Klenk H.-P."/>
        </authorList>
    </citation>
    <scope>NUCLEOTIDE SEQUENCE [LARGE SCALE GENOMIC DNA]</scope>
    <source>
        <strain evidence="2 3">DSM 45779</strain>
    </source>
</reference>
<evidence type="ECO:0008006" key="4">
    <source>
        <dbReference type="Google" id="ProtNLM"/>
    </source>
</evidence>
<comment type="caution">
    <text evidence="2">The sequence shown here is derived from an EMBL/GenBank/DDBJ whole genome shotgun (WGS) entry which is preliminary data.</text>
</comment>
<dbReference type="Proteomes" id="UP000291591">
    <property type="component" value="Unassembled WGS sequence"/>
</dbReference>
<dbReference type="EMBL" id="SHKL01000001">
    <property type="protein sequence ID" value="RZT88877.1"/>
    <property type="molecule type" value="Genomic_DNA"/>
</dbReference>
<dbReference type="RefSeq" id="WP_130292990.1">
    <property type="nucleotide sequence ID" value="NZ_SHKL01000001.1"/>
</dbReference>
<dbReference type="AlphaFoldDB" id="A0A4Q7V2R8"/>
<evidence type="ECO:0000313" key="3">
    <source>
        <dbReference type="Proteomes" id="UP000291591"/>
    </source>
</evidence>
<sequence>MSTQLHTTPLDRGTARPPLTRLVGFELRKAVDTAPVPLLLLAVLGLGVTAVVYKAVAPGPEVTLYREAGVAMIASPLLAVLGVFASASEWGERTVAVSFLLEPRRGRVLASRAVVAVLLGLGVTAVLLGAALVTTALAGEGPAAWADPGTAIARGLGYALVPVLSGIALGTLFPRVVVAVLVYLLAPSALSTAVGLIAGDGAARWVDVSSAAEFARPGTAGPATVAVLIWIVAPLALGTYRWFRRDVA</sequence>
<proteinExistence type="predicted"/>
<feature type="transmembrane region" description="Helical" evidence="1">
    <location>
        <begin position="109"/>
        <end position="139"/>
    </location>
</feature>
<feature type="transmembrane region" description="Helical" evidence="1">
    <location>
        <begin position="68"/>
        <end position="88"/>
    </location>
</feature>
<gene>
    <name evidence="2" type="ORF">EV383_5830</name>
</gene>
<feature type="transmembrane region" description="Helical" evidence="1">
    <location>
        <begin position="38"/>
        <end position="56"/>
    </location>
</feature>
<dbReference type="OrthoDB" id="3822725at2"/>
<feature type="transmembrane region" description="Helical" evidence="1">
    <location>
        <begin position="219"/>
        <end position="243"/>
    </location>
</feature>
<evidence type="ECO:0000313" key="2">
    <source>
        <dbReference type="EMBL" id="RZT88877.1"/>
    </source>
</evidence>
<name>A0A4Q7V2R8_PSEST</name>